<dbReference type="PANTHER" id="PTHR11215">
    <property type="entry name" value="METAL DEPENDENT HYDROLASE - RELATED"/>
    <property type="match status" value="1"/>
</dbReference>
<dbReference type="PANTHER" id="PTHR11215:SF1">
    <property type="entry name" value="MYG1 EXONUCLEASE"/>
    <property type="match status" value="1"/>
</dbReference>
<dbReference type="RefSeq" id="WP_015814931.1">
    <property type="nucleotide sequence ID" value="NC_013037.1"/>
</dbReference>
<sequence>MKLKFNRLITHDTTFHADDVIAVALLIVAGYDGFSLSRTRDKATVEEALRSSETLILDTGMAYDPVMLNFDHHQDKNLLSAAGLIYNEIKDELLAEEAQPYFEKWISSIDAIDTNRDHIYHLWDQLPSGFRHTSSILGGFNRDPSNAEEQDRQFGQAVEMAKSIILNEIYSATKKAESERQYASRVVLENNVAVFDDYSTVWKEKRDHMFVVMPHANGWQIQTIDTALDLIPESISLAPGFSFRHMSGFMATLDTKENAVSFAATLPHHPSLHKNEVVYQ</sequence>
<reference evidence="2 3" key="1">
    <citation type="journal article" date="2009" name="Stand. Genomic Sci.">
        <title>Complete genome sequence of Dyadobacter fermentans type strain (NS114).</title>
        <authorList>
            <person name="Lang E."/>
            <person name="Lapidus A."/>
            <person name="Chertkov O."/>
            <person name="Brettin T."/>
            <person name="Detter J.C."/>
            <person name="Han C."/>
            <person name="Copeland A."/>
            <person name="Glavina Del Rio T."/>
            <person name="Nolan M."/>
            <person name="Chen F."/>
            <person name="Lucas S."/>
            <person name="Tice H."/>
            <person name="Cheng J.F."/>
            <person name="Land M."/>
            <person name="Hauser L."/>
            <person name="Chang Y.J."/>
            <person name="Jeffries C.D."/>
            <person name="Kopitz M."/>
            <person name="Bruce D."/>
            <person name="Goodwin L."/>
            <person name="Pitluck S."/>
            <person name="Ovchinnikova G."/>
            <person name="Pati A."/>
            <person name="Ivanova N."/>
            <person name="Mavrommatis K."/>
            <person name="Chen A."/>
            <person name="Palaniappan K."/>
            <person name="Chain P."/>
            <person name="Bristow J."/>
            <person name="Eisen J.A."/>
            <person name="Markowitz V."/>
            <person name="Hugenholtz P."/>
            <person name="Goker M."/>
            <person name="Rohde M."/>
            <person name="Kyrpides N.C."/>
            <person name="Klenk H.P."/>
        </authorList>
    </citation>
    <scope>NUCLEOTIDE SEQUENCE [LARGE SCALE GENOMIC DNA]</scope>
    <source>
        <strain evidence="3">ATCC 700827 / DSM 18053 / CIP 107007 / KCTC 52180 / NS114</strain>
    </source>
</reference>
<evidence type="ECO:0000313" key="3">
    <source>
        <dbReference type="Proteomes" id="UP000002011"/>
    </source>
</evidence>
<evidence type="ECO:0008006" key="4">
    <source>
        <dbReference type="Google" id="ProtNLM"/>
    </source>
</evidence>
<dbReference type="Proteomes" id="UP000002011">
    <property type="component" value="Chromosome"/>
</dbReference>
<comment type="similarity">
    <text evidence="1">Belongs to the MYG1 family.</text>
</comment>
<dbReference type="STRING" id="471854.Dfer_5500"/>
<evidence type="ECO:0000313" key="2">
    <source>
        <dbReference type="EMBL" id="ACT96691.1"/>
    </source>
</evidence>
<name>C6VVG1_DYAFD</name>
<dbReference type="HOGENOM" id="CLU_051576_1_0_10"/>
<dbReference type="eggNOG" id="COG4286">
    <property type="taxonomic scope" value="Bacteria"/>
</dbReference>
<proteinExistence type="inferred from homology"/>
<dbReference type="OrthoDB" id="183622at2"/>
<evidence type="ECO:0000256" key="1">
    <source>
        <dbReference type="ARBA" id="ARBA00010105"/>
    </source>
</evidence>
<dbReference type="Pfam" id="PF03690">
    <property type="entry name" value="MYG1_exonuc"/>
    <property type="match status" value="1"/>
</dbReference>
<keyword evidence="3" id="KW-1185">Reference proteome</keyword>
<dbReference type="GO" id="GO:0005737">
    <property type="term" value="C:cytoplasm"/>
    <property type="evidence" value="ECO:0007669"/>
    <property type="project" value="TreeGrafter"/>
</dbReference>
<protein>
    <recommendedName>
        <fullName evidence="4">Metal-dependent protein hydrolase</fullName>
    </recommendedName>
</protein>
<dbReference type="AlphaFoldDB" id="C6VVG1"/>
<organism evidence="2 3">
    <name type="scientific">Dyadobacter fermentans (strain ATCC 700827 / DSM 18053 / CIP 107007 / KCTC 52180 / NS114)</name>
    <dbReference type="NCBI Taxonomy" id="471854"/>
    <lineage>
        <taxon>Bacteria</taxon>
        <taxon>Pseudomonadati</taxon>
        <taxon>Bacteroidota</taxon>
        <taxon>Cytophagia</taxon>
        <taxon>Cytophagales</taxon>
        <taxon>Spirosomataceae</taxon>
        <taxon>Dyadobacter</taxon>
    </lineage>
</organism>
<gene>
    <name evidence="2" type="ordered locus">Dfer_5500</name>
</gene>
<dbReference type="KEGG" id="dfe:Dfer_5500"/>
<accession>C6VVG1</accession>
<dbReference type="InterPro" id="IPR003226">
    <property type="entry name" value="MYG1_exonuclease"/>
</dbReference>
<dbReference type="EMBL" id="CP001619">
    <property type="protein sequence ID" value="ACT96691.1"/>
    <property type="molecule type" value="Genomic_DNA"/>
</dbReference>